<feature type="repeat" description="ANK" evidence="2">
    <location>
        <begin position="144"/>
        <end position="176"/>
    </location>
</feature>
<dbReference type="Pfam" id="PF00023">
    <property type="entry name" value="Ank"/>
    <property type="match status" value="1"/>
</dbReference>
<feature type="compositionally biased region" description="Polar residues" evidence="4">
    <location>
        <begin position="85"/>
        <end position="96"/>
    </location>
</feature>
<dbReference type="SUPFAM" id="SSF48403">
    <property type="entry name" value="Ankyrin repeat"/>
    <property type="match status" value="1"/>
</dbReference>
<dbReference type="InterPro" id="IPR036887">
    <property type="entry name" value="HTH_APSES_sf"/>
</dbReference>
<dbReference type="PANTHER" id="PTHR43828:SF3">
    <property type="entry name" value="CHROMO DOMAIN-CONTAINING PROTEIN"/>
    <property type="match status" value="1"/>
</dbReference>
<feature type="repeat" description="ANK" evidence="2">
    <location>
        <begin position="260"/>
        <end position="292"/>
    </location>
</feature>
<sequence>MRRFRVAMENTKVVWPTRTNLASQLIRSHITSLGTYIPLQRATDLAKKYKVFDMLQPLLEFTKRDQSPPFTPKQTPLPTRPKKTTGVNRKQTRPRQITPCTQTEEIIVTEENKSLIAEELLENILYGNGELLRSETMNIVLDKEGHGSVHWAAALGKLVTIHKLVELGADLHMASYKGETALMRSVLFTDNFDGKTFEVLVDCLAPTLNAVDKRNRTVFHHAVLACRWKGRLQAGRYYLQHLLHRLKNDSRELFNSQDAYGDTPLMMAARLGCRQIVYLLLDAGASAQIPNHQSITAQMMIDVSSAVLQSATNQESGLDSLYEPIGTVVGPLSKSCVLDSRYTNILSERTKQTRAVRDRLDRATEQLNAQQALLVRLPEPGPWLVEAQHIHAVQTARLRKLTMILQREKLDRCLTSGVVVNQTLCYESLVTQLRMLKDKRKKLVAEKIALQSKVASCKLQDYKRLIGGCCGVEYDAVDGLLDGLVVVSSQPLGG</sequence>
<organism evidence="5 6">
    <name type="scientific">Phycomyces blakesleeanus</name>
    <dbReference type="NCBI Taxonomy" id="4837"/>
    <lineage>
        <taxon>Eukaryota</taxon>
        <taxon>Fungi</taxon>
        <taxon>Fungi incertae sedis</taxon>
        <taxon>Mucoromycota</taxon>
        <taxon>Mucoromycotina</taxon>
        <taxon>Mucoromycetes</taxon>
        <taxon>Mucorales</taxon>
        <taxon>Phycomycetaceae</taxon>
        <taxon>Phycomyces</taxon>
    </lineage>
</organism>
<reference evidence="5 6" key="1">
    <citation type="submission" date="2024-04" db="EMBL/GenBank/DDBJ databases">
        <title>Symmetric and asymmetric DNA N6-adenine methylation regulates different biological responses in Mucorales.</title>
        <authorList>
            <consortium name="Lawrence Berkeley National Laboratory"/>
            <person name="Lax C."/>
            <person name="Mondo S.J."/>
            <person name="Osorio-Concepcion M."/>
            <person name="Muszewska A."/>
            <person name="Corrochano-Luque M."/>
            <person name="Gutierrez G."/>
            <person name="Riley R."/>
            <person name="Lipzen A."/>
            <person name="Guo J."/>
            <person name="Hundley H."/>
            <person name="Amirebrahimi M."/>
            <person name="Ng V."/>
            <person name="Lorenzo-Gutierrez D."/>
            <person name="Binder U."/>
            <person name="Yang J."/>
            <person name="Song Y."/>
            <person name="Canovas D."/>
            <person name="Navarro E."/>
            <person name="Freitag M."/>
            <person name="Gabaldon T."/>
            <person name="Grigoriev I.V."/>
            <person name="Corrochano L.M."/>
            <person name="Nicolas F.E."/>
            <person name="Garre V."/>
        </authorList>
    </citation>
    <scope>NUCLEOTIDE SEQUENCE [LARGE SCALE GENOMIC DNA]</scope>
    <source>
        <strain evidence="5 6">L51</strain>
    </source>
</reference>
<protein>
    <submittedName>
        <fullName evidence="5">Ankyrin repeat-containing domain protein</fullName>
    </submittedName>
</protein>
<dbReference type="Proteomes" id="UP001448207">
    <property type="component" value="Unassembled WGS sequence"/>
</dbReference>
<accession>A0ABR3B3P6</accession>
<keyword evidence="3" id="KW-0175">Coiled coil</keyword>
<dbReference type="PROSITE" id="PS50088">
    <property type="entry name" value="ANK_REPEAT"/>
    <property type="match status" value="2"/>
</dbReference>
<dbReference type="PROSITE" id="PS50297">
    <property type="entry name" value="ANK_REP_REGION"/>
    <property type="match status" value="1"/>
</dbReference>
<dbReference type="EMBL" id="JBCLYO010000005">
    <property type="protein sequence ID" value="KAL0089024.1"/>
    <property type="molecule type" value="Genomic_DNA"/>
</dbReference>
<evidence type="ECO:0000313" key="6">
    <source>
        <dbReference type="Proteomes" id="UP001448207"/>
    </source>
</evidence>
<keyword evidence="6" id="KW-1185">Reference proteome</keyword>
<dbReference type="SMART" id="SM00248">
    <property type="entry name" value="ANK"/>
    <property type="match status" value="3"/>
</dbReference>
<keyword evidence="2" id="KW-0040">ANK repeat</keyword>
<evidence type="ECO:0000256" key="4">
    <source>
        <dbReference type="SAM" id="MobiDB-lite"/>
    </source>
</evidence>
<evidence type="ECO:0000256" key="3">
    <source>
        <dbReference type="SAM" id="Coils"/>
    </source>
</evidence>
<comment type="caution">
    <text evidence="5">The sequence shown here is derived from an EMBL/GenBank/DDBJ whole genome shotgun (WGS) entry which is preliminary data.</text>
</comment>
<dbReference type="Gene3D" id="1.25.40.20">
    <property type="entry name" value="Ankyrin repeat-containing domain"/>
    <property type="match status" value="1"/>
</dbReference>
<gene>
    <name evidence="5" type="ORF">J3Q64DRAFT_1733075</name>
</gene>
<feature type="region of interest" description="Disordered" evidence="4">
    <location>
        <begin position="63"/>
        <end position="96"/>
    </location>
</feature>
<evidence type="ECO:0000256" key="1">
    <source>
        <dbReference type="ARBA" id="ARBA00022737"/>
    </source>
</evidence>
<evidence type="ECO:0000313" key="5">
    <source>
        <dbReference type="EMBL" id="KAL0089024.1"/>
    </source>
</evidence>
<keyword evidence="1" id="KW-0677">Repeat</keyword>
<dbReference type="SUPFAM" id="SSF54616">
    <property type="entry name" value="DNA-binding domain of Mlu1-box binding protein MBP1"/>
    <property type="match status" value="1"/>
</dbReference>
<dbReference type="InterPro" id="IPR036770">
    <property type="entry name" value="Ankyrin_rpt-contain_sf"/>
</dbReference>
<dbReference type="InterPro" id="IPR002110">
    <property type="entry name" value="Ankyrin_rpt"/>
</dbReference>
<evidence type="ECO:0000256" key="2">
    <source>
        <dbReference type="PROSITE-ProRule" id="PRU00023"/>
    </source>
</evidence>
<name>A0ABR3B3P6_PHYBL</name>
<dbReference type="PANTHER" id="PTHR43828">
    <property type="entry name" value="ASPARAGINASE"/>
    <property type="match status" value="1"/>
</dbReference>
<dbReference type="InterPro" id="IPR051642">
    <property type="entry name" value="SWI6-like"/>
</dbReference>
<proteinExistence type="predicted"/>
<feature type="coiled-coil region" evidence="3">
    <location>
        <begin position="426"/>
        <end position="453"/>
    </location>
</feature>